<organism evidence="3">
    <name type="scientific">viral metagenome</name>
    <dbReference type="NCBI Taxonomy" id="1070528"/>
    <lineage>
        <taxon>unclassified sequences</taxon>
        <taxon>metagenomes</taxon>
        <taxon>organismal metagenomes</taxon>
    </lineage>
</organism>
<dbReference type="EMBL" id="MN740152">
    <property type="protein sequence ID" value="QHT89929.1"/>
    <property type="molecule type" value="Genomic_DNA"/>
</dbReference>
<accession>A0A6C0IB12</accession>
<feature type="compositionally biased region" description="Basic and acidic residues" evidence="1">
    <location>
        <begin position="389"/>
        <end position="398"/>
    </location>
</feature>
<keyword evidence="2" id="KW-0472">Membrane</keyword>
<evidence type="ECO:0000256" key="2">
    <source>
        <dbReference type="SAM" id="Phobius"/>
    </source>
</evidence>
<feature type="region of interest" description="Disordered" evidence="1">
    <location>
        <begin position="334"/>
        <end position="366"/>
    </location>
</feature>
<evidence type="ECO:0000256" key="1">
    <source>
        <dbReference type="SAM" id="MobiDB-lite"/>
    </source>
</evidence>
<proteinExistence type="predicted"/>
<dbReference type="AlphaFoldDB" id="A0A6C0IB12"/>
<protein>
    <submittedName>
        <fullName evidence="3">Uncharacterized protein</fullName>
    </submittedName>
</protein>
<feature type="compositionally biased region" description="Low complexity" evidence="1">
    <location>
        <begin position="133"/>
        <end position="144"/>
    </location>
</feature>
<reference evidence="3" key="1">
    <citation type="journal article" date="2020" name="Nature">
        <title>Giant virus diversity and host interactions through global metagenomics.</title>
        <authorList>
            <person name="Schulz F."/>
            <person name="Roux S."/>
            <person name="Paez-Espino D."/>
            <person name="Jungbluth S."/>
            <person name="Walsh D.A."/>
            <person name="Denef V.J."/>
            <person name="McMahon K.D."/>
            <person name="Konstantinidis K.T."/>
            <person name="Eloe-Fadrosh E.A."/>
            <person name="Kyrpides N.C."/>
            <person name="Woyke T."/>
        </authorList>
    </citation>
    <scope>NUCLEOTIDE SEQUENCE</scope>
    <source>
        <strain evidence="3">GVMAG-M-3300023184-62</strain>
    </source>
</reference>
<name>A0A6C0IB12_9ZZZZ</name>
<evidence type="ECO:0000313" key="3">
    <source>
        <dbReference type="EMBL" id="QHT89929.1"/>
    </source>
</evidence>
<keyword evidence="2" id="KW-0812">Transmembrane</keyword>
<feature type="region of interest" description="Disordered" evidence="1">
    <location>
        <begin position="386"/>
        <end position="411"/>
    </location>
</feature>
<feature type="compositionally biased region" description="Gly residues" evidence="1">
    <location>
        <begin position="145"/>
        <end position="180"/>
    </location>
</feature>
<feature type="transmembrane region" description="Helical" evidence="2">
    <location>
        <begin position="6"/>
        <end position="22"/>
    </location>
</feature>
<keyword evidence="2" id="KW-1133">Transmembrane helix</keyword>
<sequence>MKRIYFLISMFIVAIAISAYFIKERFFSPPRMNSCFDSYDRRIDCTTRQLIEGNPTDTGGGARTYEGENGLLATRGLLGTNTPSWDSGYDSVRGQINIGDWNNGQKYTGAYTNEIMYHGGDYGNLFEGETQNNSGSGRTTSGSTTGSGSGRNGSGSGSGSGTGTGSGSGTGSGTGTGTGSSSGQIVAPTLTLSTTTKVSDIIAYGNALLNVANTIKTRLNSTPNRVPTLTTQDISTLGAMYVGETPSTVTFSKLLIAVEKDIETLNSGKIIATNMLREGKITNNDTFFTAIPKLFPETGTNVNTLAQSYISGGNNIIQRITNIINIFNRITQALPRPNQPPGRVNPNPGGSQAEADVDSSRNYVDGSGNNVRVSLNALLSAMSIPSFSNDERRRPRREDDDDMRTPQPVKPVDTVSLDQYYSTLKPQIQKDISTAVHDEFARVTAPPNSVPITTPATQQGCSMQEVQQQMQPDMSQYIRKDSIPCWGCSGL</sequence>
<feature type="region of interest" description="Disordered" evidence="1">
    <location>
        <begin position="127"/>
        <end position="185"/>
    </location>
</feature>